<sequence length="66" mass="7279">MALKVVRSSVVENVLANPSMVTDHDYEWYVRNPGVAVWEENGDLVGFSAADPRNGNIWALFVAPGF</sequence>
<evidence type="ECO:0000313" key="2">
    <source>
        <dbReference type="Proteomes" id="UP000078465"/>
    </source>
</evidence>
<proteinExistence type="predicted"/>
<accession>A0ACD5EUZ9</accession>
<dbReference type="EMBL" id="CP171853">
    <property type="protein sequence ID" value="XKM42947.1"/>
    <property type="molecule type" value="Genomic_DNA"/>
</dbReference>
<organism evidence="1 2">
    <name type="scientific">Rhizobium ruizarguesonis</name>
    <dbReference type="NCBI Taxonomy" id="2081791"/>
    <lineage>
        <taxon>Bacteria</taxon>
        <taxon>Pseudomonadati</taxon>
        <taxon>Pseudomonadota</taxon>
        <taxon>Alphaproteobacteria</taxon>
        <taxon>Hyphomicrobiales</taxon>
        <taxon>Rhizobiaceae</taxon>
        <taxon>Rhizobium/Agrobacterium group</taxon>
        <taxon>Rhizobium</taxon>
    </lineage>
</organism>
<reference evidence="1" key="1">
    <citation type="submission" date="2024-10" db="EMBL/GenBank/DDBJ databases">
        <title>Strain of Rhizobium-related bacteria isolated fromm roots of Vavilovia formosa.</title>
        <authorList>
            <person name="Kimeklis A."/>
            <person name="Afonin A."/>
        </authorList>
    </citation>
    <scope>NUCLEOTIDE SEQUENCE</scope>
    <source>
        <strain evidence="1">Vaf-46</strain>
    </source>
</reference>
<dbReference type="Proteomes" id="UP000078465">
    <property type="component" value="Chromosome"/>
</dbReference>
<name>A0ACD5EUZ9_9HYPH</name>
<protein>
    <submittedName>
        <fullName evidence="1">Uncharacterized protein</fullName>
    </submittedName>
</protein>
<evidence type="ECO:0000313" key="1">
    <source>
        <dbReference type="EMBL" id="XKM42947.1"/>
    </source>
</evidence>
<gene>
    <name evidence="1" type="ORF">A4U53_027080</name>
</gene>